<dbReference type="KEGG" id="vg:80516743"/>
<reference evidence="2" key="1">
    <citation type="submission" date="2017-06" db="EMBL/GenBank/DDBJ databases">
        <authorList>
            <person name="Assis F.L."/>
            <person name="Abrahao J.S."/>
            <person name="Silva L."/>
            <person name="Khalil J.B."/>
            <person name="Rodrigues R."/>
            <person name="Silva L.S."/>
            <person name="Boratto P."/>
            <person name="Andrade M."/>
            <person name="Kroon E.G."/>
            <person name="Ribeiro B."/>
            <person name="Bergier I."/>
            <person name="Seligmann H."/>
            <person name="Ghigo E."/>
            <person name="Colson P."/>
            <person name="Levasseur A."/>
            <person name="Raoult D."/>
            <person name="Scola B.L."/>
        </authorList>
    </citation>
    <scope>NUCLEOTIDE SEQUENCE</scope>
    <source>
        <strain evidence="2">Deep ocean</strain>
    </source>
</reference>
<dbReference type="EMBL" id="MF405918">
    <property type="protein sequence ID" value="QKU33452.1"/>
    <property type="molecule type" value="Genomic_DNA"/>
</dbReference>
<sequence>MNNYLEICVLFNCDLENASPKVSTIFTPIDTKNHGDFAKAKNDINNSVCFTKKQIEHFNKYIDFLTSCDYPLIKYESVHIFSSDCKGITHYVQLNNTLFNKDVIEESNTIVDTKNRSLYLNYKPNIFDSTWTRYITYSSQYLPFDYNSRSTNVSINIGENNKGKGKSKLSLFFNGLTLLNCFTYAALYSIYKHPNLLNTLIQHPFRNSWSIVFDGIVYSAVGSVISGISPYYSNIIFNGLMCYINYAMYRIVGPKLLNL</sequence>
<keyword evidence="1" id="KW-0812">Transmembrane</keyword>
<accession>A0A6N1NRJ1</accession>
<keyword evidence="1" id="KW-0472">Membrane</keyword>
<name>A0A6N1NRJ1_9VIRU</name>
<feature type="transmembrane region" description="Helical" evidence="1">
    <location>
        <begin position="171"/>
        <end position="191"/>
    </location>
</feature>
<keyword evidence="1" id="KW-1133">Transmembrane helix</keyword>
<reference evidence="2" key="2">
    <citation type="journal article" date="2018" name="Nat. Commun.">
        <title>Tailed giant Tupanvirus possesses the most complete translational apparatus of the known virosphere.</title>
        <authorList>
            <person name="Abrahao J."/>
            <person name="Silva L."/>
            <person name="Silva L.S."/>
            <person name="Khalil J.Y.B."/>
            <person name="Rodrigues R."/>
            <person name="Arantes T."/>
            <person name="Assis F."/>
            <person name="Boratto P."/>
            <person name="Andrade M."/>
            <person name="Kroon E.G."/>
            <person name="Ribeiro B."/>
            <person name="Bergier I."/>
            <person name="Seligmann H."/>
            <person name="Ghigo E."/>
            <person name="Colson P."/>
            <person name="Levasseur A."/>
            <person name="Kroemer G."/>
            <person name="Raoult D."/>
            <person name="La Scola B."/>
        </authorList>
    </citation>
    <scope>NUCLEOTIDE SEQUENCE [LARGE SCALE GENOMIC DNA]</scope>
    <source>
        <strain evidence="2">Deep ocean</strain>
    </source>
</reference>
<dbReference type="RefSeq" id="YP_010780052.1">
    <property type="nucleotide sequence ID" value="NC_075038.1"/>
</dbReference>
<proteinExistence type="predicted"/>
<dbReference type="GeneID" id="80516743"/>
<feature type="transmembrane region" description="Helical" evidence="1">
    <location>
        <begin position="211"/>
        <end position="228"/>
    </location>
</feature>
<protein>
    <submittedName>
        <fullName evidence="2">Putative ORFan</fullName>
    </submittedName>
</protein>
<organism evidence="2">
    <name type="scientific">Tupanvirus deep ocean</name>
    <dbReference type="NCBI Taxonomy" id="2126984"/>
    <lineage>
        <taxon>Viruses</taxon>
        <taxon>Varidnaviria</taxon>
        <taxon>Bamfordvirae</taxon>
        <taxon>Nucleocytoviricota</taxon>
        <taxon>Megaviricetes</taxon>
        <taxon>Imitervirales</taxon>
        <taxon>Mimiviridae</taxon>
        <taxon>Megamimivirinae</taxon>
        <taxon>Tupanvirus</taxon>
        <taxon>Tupanvirus altamarinense</taxon>
    </lineage>
</organism>
<evidence type="ECO:0000256" key="1">
    <source>
        <dbReference type="SAM" id="Phobius"/>
    </source>
</evidence>
<evidence type="ECO:0000313" key="2">
    <source>
        <dbReference type="EMBL" id="QKU33452.1"/>
    </source>
</evidence>